<feature type="transmembrane region" description="Helical" evidence="2">
    <location>
        <begin position="407"/>
        <end position="425"/>
    </location>
</feature>
<keyword evidence="2" id="KW-0472">Membrane</keyword>
<dbReference type="EMBL" id="CDMC01000001">
    <property type="protein sequence ID" value="CEL01766.1"/>
    <property type="molecule type" value="Genomic_DNA"/>
</dbReference>
<dbReference type="PANTHER" id="PTHR31145">
    <property type="entry name" value="INTEGRAL MEMBRANE PROTEIN (AFU_ORTHOLOGUE AFUA_7G01610)"/>
    <property type="match status" value="1"/>
</dbReference>
<reference evidence="5" key="1">
    <citation type="journal article" date="2016" name="Genome Announc.">
        <title>Draft genome sequences of fungus Aspergillus calidoustus.</title>
        <authorList>
            <person name="Horn F."/>
            <person name="Linde J."/>
            <person name="Mattern D.J."/>
            <person name="Walther G."/>
            <person name="Guthke R."/>
            <person name="Scherlach K."/>
            <person name="Martin K."/>
            <person name="Brakhage A.A."/>
            <person name="Petzke L."/>
            <person name="Valiante V."/>
        </authorList>
    </citation>
    <scope>NUCLEOTIDE SEQUENCE [LARGE SCALE GENOMIC DNA]</scope>
    <source>
        <strain evidence="5">SF006504</strain>
    </source>
</reference>
<name>A0A0U5FRD9_ASPCI</name>
<evidence type="ECO:0000259" key="3">
    <source>
        <dbReference type="Pfam" id="PF06011"/>
    </source>
</evidence>
<keyword evidence="2" id="KW-0812">Transmembrane</keyword>
<gene>
    <name evidence="4" type="ORF">ASPCAL01344</name>
</gene>
<dbReference type="AlphaFoldDB" id="A0A0U5FRD9"/>
<organism evidence="4 5">
    <name type="scientific">Aspergillus calidoustus</name>
    <dbReference type="NCBI Taxonomy" id="454130"/>
    <lineage>
        <taxon>Eukaryota</taxon>
        <taxon>Fungi</taxon>
        <taxon>Dikarya</taxon>
        <taxon>Ascomycota</taxon>
        <taxon>Pezizomycotina</taxon>
        <taxon>Eurotiomycetes</taxon>
        <taxon>Eurotiomycetidae</taxon>
        <taxon>Eurotiales</taxon>
        <taxon>Aspergillaceae</taxon>
        <taxon>Aspergillus</taxon>
        <taxon>Aspergillus subgen. Nidulantes</taxon>
    </lineage>
</organism>
<keyword evidence="5" id="KW-1185">Reference proteome</keyword>
<feature type="transmembrane region" description="Helical" evidence="2">
    <location>
        <begin position="323"/>
        <end position="346"/>
    </location>
</feature>
<keyword evidence="2" id="KW-1133">Transmembrane helix</keyword>
<dbReference type="OrthoDB" id="269822at2759"/>
<dbReference type="Pfam" id="PF06011">
    <property type="entry name" value="TRP"/>
    <property type="match status" value="1"/>
</dbReference>
<dbReference type="PANTHER" id="PTHR31145:SF8">
    <property type="entry name" value="INTEGRAL MEMBRANE PROTEIN (AFU_ORTHOLOGUE AFUA_2G17475)"/>
    <property type="match status" value="1"/>
</dbReference>
<proteinExistence type="predicted"/>
<feature type="compositionally biased region" description="Polar residues" evidence="1">
    <location>
        <begin position="638"/>
        <end position="656"/>
    </location>
</feature>
<sequence>MRGNCGQFGNLQLLSIGVTVGPMLFKASVALPLLLTFAHGAFIRRWPCDLDDDVLSGYQFDPRSLRGSLDLGDGNITLFLQMAGDFIHDDCDELHGASAALGVDARVLGSSVVHGNPSWIDGACPTLSPKENPRYDARTYAVYKASFALDQTFRFRTLDTEIKLRLNDTDIACLQAHITPDFGPSISGALMGVPLAVMILSGIATGAVRRYQKRRSRTFRYELENNSQDPADTSLPGLGPCLHYIQFVFLTGCLTLPYPGFFRAAVSHLAWSSLIFRNWPVTHQFAYPGIEDGIYSANATYGIEEMAQYLGSTTTSDLWTNSLVNLVLVGLGMIVAILGASGYRYLRQIHQSPGNLQPTAYLQTEMPFLLRRTGWTISRLVLDYTLHPLISFSLFQAHSARWYPGHTSMAMIVVAVLAALRVLLIRHLVKTNRLSFLFNTSAPGPPLNITCWALLYGAPFMRGLAIGGVQQSGLAQMIVLIGCEALVLGHAVWYWFTAKSSWRYTFFALARLATVCMSCVFLAQVAASERKRAIVAYSILVLHAMVLVVGFVVDCVWEPLRYVLYQLGLVEEVSQREDTTKPPVFGIKQLAHRSTRRVSFGRFPALDPDAHSLADSPPRPHTRESSSIRHASAEYAPNTRTSSSFRAPRSQKSYGSENPLWPGYAPRDSNSTESGLDTVELQSLDTSTDSSGAVNNSEYYSQRESDQYYSWGRRQASTATRRVDERVDESPSDHRGSSPWGWLWRRKPRKTQDRGFEVIRPSAVRPGVP</sequence>
<dbReference type="InterPro" id="IPR010308">
    <property type="entry name" value="TRP_C"/>
</dbReference>
<feature type="transmembrane region" description="Helical" evidence="2">
    <location>
        <begin position="477"/>
        <end position="496"/>
    </location>
</feature>
<feature type="transmembrane region" description="Helical" evidence="2">
    <location>
        <begin position="186"/>
        <end position="208"/>
    </location>
</feature>
<evidence type="ECO:0000313" key="4">
    <source>
        <dbReference type="EMBL" id="CEL01766.1"/>
    </source>
</evidence>
<dbReference type="InterPro" id="IPR040241">
    <property type="entry name" value="TRP_Flc/Pkd2-like"/>
</dbReference>
<feature type="transmembrane region" description="Helical" evidence="2">
    <location>
        <begin position="445"/>
        <end position="465"/>
    </location>
</feature>
<accession>A0A0U5FRD9</accession>
<feature type="region of interest" description="Disordered" evidence="1">
    <location>
        <begin position="711"/>
        <end position="769"/>
    </location>
</feature>
<feature type="compositionally biased region" description="Basic and acidic residues" evidence="1">
    <location>
        <begin position="721"/>
        <end position="736"/>
    </location>
</feature>
<feature type="domain" description="TRP C-terminal" evidence="3">
    <location>
        <begin position="459"/>
        <end position="549"/>
    </location>
</feature>
<protein>
    <recommendedName>
        <fullName evidence="3">TRP C-terminal domain-containing protein</fullName>
    </recommendedName>
</protein>
<dbReference type="STRING" id="454130.A0A0U5FRD9"/>
<feature type="transmembrane region" description="Helical" evidence="2">
    <location>
        <begin position="534"/>
        <end position="553"/>
    </location>
</feature>
<evidence type="ECO:0000256" key="1">
    <source>
        <dbReference type="SAM" id="MobiDB-lite"/>
    </source>
</evidence>
<evidence type="ECO:0000313" key="5">
    <source>
        <dbReference type="Proteomes" id="UP000054771"/>
    </source>
</evidence>
<feature type="region of interest" description="Disordered" evidence="1">
    <location>
        <begin position="608"/>
        <end position="675"/>
    </location>
</feature>
<dbReference type="GO" id="GO:0055085">
    <property type="term" value="P:transmembrane transport"/>
    <property type="evidence" value="ECO:0007669"/>
    <property type="project" value="TreeGrafter"/>
</dbReference>
<evidence type="ECO:0000256" key="2">
    <source>
        <dbReference type="SAM" id="Phobius"/>
    </source>
</evidence>
<dbReference type="OMA" id="EWYNLVH"/>
<dbReference type="GO" id="GO:0016020">
    <property type="term" value="C:membrane"/>
    <property type="evidence" value="ECO:0007669"/>
    <property type="project" value="TreeGrafter"/>
</dbReference>
<dbReference type="Proteomes" id="UP000054771">
    <property type="component" value="Unassembled WGS sequence"/>
</dbReference>
<feature type="transmembrane region" description="Helical" evidence="2">
    <location>
        <begin position="502"/>
        <end position="522"/>
    </location>
</feature>